<evidence type="ECO:0000256" key="1">
    <source>
        <dbReference type="SAM" id="MobiDB-lite"/>
    </source>
</evidence>
<reference evidence="2" key="2">
    <citation type="journal article" date="2015" name="Data Brief">
        <title>Shoot transcriptome of the giant reed, Arundo donax.</title>
        <authorList>
            <person name="Barrero R.A."/>
            <person name="Guerrero F.D."/>
            <person name="Moolhuijzen P."/>
            <person name="Goolsby J.A."/>
            <person name="Tidwell J."/>
            <person name="Bellgard S.E."/>
            <person name="Bellgard M.I."/>
        </authorList>
    </citation>
    <scope>NUCLEOTIDE SEQUENCE</scope>
    <source>
        <tissue evidence="2">Shoot tissue taken approximately 20 cm above the soil surface</tissue>
    </source>
</reference>
<feature type="region of interest" description="Disordered" evidence="1">
    <location>
        <begin position="59"/>
        <end position="129"/>
    </location>
</feature>
<sequence>MLGVASLTCCACHLHPALHSRSRQPLAFGPPLTLVAAARPSLALAASGLGRAHELRRCRPRAGAPQPRRTRAALPQPCQPRAASPQPRHPWALAPCTPAPHPTAMPPGTTSTPSNAPCAPAPRPTAVPR</sequence>
<name>A0A0A9FQX5_ARUDO</name>
<protein>
    <submittedName>
        <fullName evidence="2">Uncharacterized protein</fullName>
    </submittedName>
</protein>
<proteinExistence type="predicted"/>
<dbReference type="AlphaFoldDB" id="A0A0A9FQX5"/>
<feature type="compositionally biased region" description="Pro residues" evidence="1">
    <location>
        <begin position="119"/>
        <end position="129"/>
    </location>
</feature>
<evidence type="ECO:0000313" key="2">
    <source>
        <dbReference type="EMBL" id="JAE12726.1"/>
    </source>
</evidence>
<dbReference type="EMBL" id="GBRH01185170">
    <property type="protein sequence ID" value="JAE12726.1"/>
    <property type="molecule type" value="Transcribed_RNA"/>
</dbReference>
<accession>A0A0A9FQX5</accession>
<organism evidence="2">
    <name type="scientific">Arundo donax</name>
    <name type="common">Giant reed</name>
    <name type="synonym">Donax arundinaceus</name>
    <dbReference type="NCBI Taxonomy" id="35708"/>
    <lineage>
        <taxon>Eukaryota</taxon>
        <taxon>Viridiplantae</taxon>
        <taxon>Streptophyta</taxon>
        <taxon>Embryophyta</taxon>
        <taxon>Tracheophyta</taxon>
        <taxon>Spermatophyta</taxon>
        <taxon>Magnoliopsida</taxon>
        <taxon>Liliopsida</taxon>
        <taxon>Poales</taxon>
        <taxon>Poaceae</taxon>
        <taxon>PACMAD clade</taxon>
        <taxon>Arundinoideae</taxon>
        <taxon>Arundineae</taxon>
        <taxon>Arundo</taxon>
    </lineage>
</organism>
<reference evidence="2" key="1">
    <citation type="submission" date="2014-09" db="EMBL/GenBank/DDBJ databases">
        <authorList>
            <person name="Magalhaes I.L.F."/>
            <person name="Oliveira U."/>
            <person name="Santos F.R."/>
            <person name="Vidigal T.H.D.A."/>
            <person name="Brescovit A.D."/>
            <person name="Santos A.J."/>
        </authorList>
    </citation>
    <scope>NUCLEOTIDE SEQUENCE</scope>
    <source>
        <tissue evidence="2">Shoot tissue taken approximately 20 cm above the soil surface</tissue>
    </source>
</reference>